<feature type="region of interest" description="Disordered" evidence="1">
    <location>
        <begin position="1"/>
        <end position="51"/>
    </location>
</feature>
<evidence type="ECO:0000256" key="1">
    <source>
        <dbReference type="SAM" id="MobiDB-lite"/>
    </source>
</evidence>
<proteinExistence type="predicted"/>
<dbReference type="Gramene" id="mRNA:HanXRQr2_Chr16g0730881">
    <property type="protein sequence ID" value="mRNA:HanXRQr2_Chr16g0730881"/>
    <property type="gene ID" value="HanXRQr2_Chr16g0730881"/>
</dbReference>
<protein>
    <submittedName>
        <fullName evidence="2">Uncharacterized protein</fullName>
    </submittedName>
</protein>
<keyword evidence="3" id="KW-1185">Reference proteome</keyword>
<reference evidence="2" key="1">
    <citation type="journal article" date="2017" name="Nature">
        <title>The sunflower genome provides insights into oil metabolism, flowering and Asterid evolution.</title>
        <authorList>
            <person name="Badouin H."/>
            <person name="Gouzy J."/>
            <person name="Grassa C.J."/>
            <person name="Murat F."/>
            <person name="Staton S.E."/>
            <person name="Cottret L."/>
            <person name="Lelandais-Briere C."/>
            <person name="Owens G.L."/>
            <person name="Carrere S."/>
            <person name="Mayjonade B."/>
            <person name="Legrand L."/>
            <person name="Gill N."/>
            <person name="Kane N.C."/>
            <person name="Bowers J.E."/>
            <person name="Hubner S."/>
            <person name="Bellec A."/>
            <person name="Berard A."/>
            <person name="Berges H."/>
            <person name="Blanchet N."/>
            <person name="Boniface M.C."/>
            <person name="Brunel D."/>
            <person name="Catrice O."/>
            <person name="Chaidir N."/>
            <person name="Claudel C."/>
            <person name="Donnadieu C."/>
            <person name="Faraut T."/>
            <person name="Fievet G."/>
            <person name="Helmstetter N."/>
            <person name="King M."/>
            <person name="Knapp S.J."/>
            <person name="Lai Z."/>
            <person name="Le Paslier M.C."/>
            <person name="Lippi Y."/>
            <person name="Lorenzon L."/>
            <person name="Mandel J.R."/>
            <person name="Marage G."/>
            <person name="Marchand G."/>
            <person name="Marquand E."/>
            <person name="Bret-Mestries E."/>
            <person name="Morien E."/>
            <person name="Nambeesan S."/>
            <person name="Nguyen T."/>
            <person name="Pegot-Espagnet P."/>
            <person name="Pouilly N."/>
            <person name="Raftis F."/>
            <person name="Sallet E."/>
            <person name="Schiex T."/>
            <person name="Thomas J."/>
            <person name="Vandecasteele C."/>
            <person name="Vares D."/>
            <person name="Vear F."/>
            <person name="Vautrin S."/>
            <person name="Crespi M."/>
            <person name="Mangin B."/>
            <person name="Burke J.M."/>
            <person name="Salse J."/>
            <person name="Munos S."/>
            <person name="Vincourt P."/>
            <person name="Rieseberg L.H."/>
            <person name="Langlade N.B."/>
        </authorList>
    </citation>
    <scope>NUCLEOTIDE SEQUENCE</scope>
    <source>
        <tissue evidence="2">Leaves</tissue>
    </source>
</reference>
<reference evidence="2" key="2">
    <citation type="submission" date="2020-06" db="EMBL/GenBank/DDBJ databases">
        <title>Helianthus annuus Genome sequencing and assembly Release 2.</title>
        <authorList>
            <person name="Gouzy J."/>
            <person name="Langlade N."/>
            <person name="Munos S."/>
        </authorList>
    </citation>
    <scope>NUCLEOTIDE SEQUENCE</scope>
    <source>
        <tissue evidence="2">Leaves</tissue>
    </source>
</reference>
<dbReference type="AlphaFoldDB" id="A0A9K3DPW3"/>
<feature type="compositionally biased region" description="Low complexity" evidence="1">
    <location>
        <begin position="13"/>
        <end position="23"/>
    </location>
</feature>
<comment type="caution">
    <text evidence="2">The sequence shown here is derived from an EMBL/GenBank/DDBJ whole genome shotgun (WGS) entry which is preliminary data.</text>
</comment>
<sequence length="51" mass="5549">MDPPALAPSAIYRPTTTPTSRMSTQRESGQPFHSLCHTSDKTHHQTAAKAT</sequence>
<dbReference type="Proteomes" id="UP000215914">
    <property type="component" value="Unassembled WGS sequence"/>
</dbReference>
<evidence type="ECO:0000313" key="3">
    <source>
        <dbReference type="Proteomes" id="UP000215914"/>
    </source>
</evidence>
<gene>
    <name evidence="2" type="ORF">HanXRQr2_Chr16g0730881</name>
</gene>
<accession>A0A9K3DPW3</accession>
<name>A0A9K3DPW3_HELAN</name>
<organism evidence="2 3">
    <name type="scientific">Helianthus annuus</name>
    <name type="common">Common sunflower</name>
    <dbReference type="NCBI Taxonomy" id="4232"/>
    <lineage>
        <taxon>Eukaryota</taxon>
        <taxon>Viridiplantae</taxon>
        <taxon>Streptophyta</taxon>
        <taxon>Embryophyta</taxon>
        <taxon>Tracheophyta</taxon>
        <taxon>Spermatophyta</taxon>
        <taxon>Magnoliopsida</taxon>
        <taxon>eudicotyledons</taxon>
        <taxon>Gunneridae</taxon>
        <taxon>Pentapetalae</taxon>
        <taxon>asterids</taxon>
        <taxon>campanulids</taxon>
        <taxon>Asterales</taxon>
        <taxon>Asteraceae</taxon>
        <taxon>Asteroideae</taxon>
        <taxon>Heliantheae alliance</taxon>
        <taxon>Heliantheae</taxon>
        <taxon>Helianthus</taxon>
    </lineage>
</organism>
<dbReference type="EMBL" id="MNCJ02000331">
    <property type="protein sequence ID" value="KAF5758584.1"/>
    <property type="molecule type" value="Genomic_DNA"/>
</dbReference>
<evidence type="ECO:0000313" key="2">
    <source>
        <dbReference type="EMBL" id="KAF5758584.1"/>
    </source>
</evidence>